<reference evidence="1 2" key="1">
    <citation type="submission" date="2018-06" db="EMBL/GenBank/DDBJ databases">
        <title>Extensive metabolic versatility and redundancy in microbially diverse, dynamic hydrothermal sediments.</title>
        <authorList>
            <person name="Dombrowski N."/>
            <person name="Teske A."/>
            <person name="Baker B.J."/>
        </authorList>
    </citation>
    <scope>NUCLEOTIDE SEQUENCE [LARGE SCALE GENOMIC DNA]</scope>
    <source>
        <strain evidence="1">B36_G15</strain>
    </source>
</reference>
<sequence length="69" mass="7705">PTLGYGGLLELSGLKGSRLIERLDSLGRRVLSQTVSPQKSYLNLKDLKSGVYFLRVEGRAKLNKFILIK</sequence>
<dbReference type="InterPro" id="IPR026444">
    <property type="entry name" value="Secre_tail"/>
</dbReference>
<comment type="caution">
    <text evidence="1">The sequence shown here is derived from an EMBL/GenBank/DDBJ whole genome shotgun (WGS) entry which is preliminary data.</text>
</comment>
<name>A0A660SDJ8_UNCW3</name>
<accession>A0A660SDJ8</accession>
<organism evidence="1 2">
    <name type="scientific">candidate division WOR-3 bacterium</name>
    <dbReference type="NCBI Taxonomy" id="2052148"/>
    <lineage>
        <taxon>Bacteria</taxon>
        <taxon>Bacteria division WOR-3</taxon>
    </lineage>
</organism>
<protein>
    <submittedName>
        <fullName evidence="1">Uncharacterized protein</fullName>
    </submittedName>
</protein>
<proteinExistence type="predicted"/>
<dbReference type="Proteomes" id="UP000268469">
    <property type="component" value="Unassembled WGS sequence"/>
</dbReference>
<dbReference type="AlphaFoldDB" id="A0A660SDJ8"/>
<dbReference type="EMBL" id="QNBE01000186">
    <property type="protein sequence ID" value="RKX68256.1"/>
    <property type="molecule type" value="Genomic_DNA"/>
</dbReference>
<evidence type="ECO:0000313" key="1">
    <source>
        <dbReference type="EMBL" id="RKX68256.1"/>
    </source>
</evidence>
<gene>
    <name evidence="1" type="ORF">DRP53_11100</name>
</gene>
<dbReference type="NCBIfam" id="TIGR04183">
    <property type="entry name" value="Por_Secre_tail"/>
    <property type="match status" value="1"/>
</dbReference>
<feature type="non-terminal residue" evidence="1">
    <location>
        <position position="1"/>
    </location>
</feature>
<evidence type="ECO:0000313" key="2">
    <source>
        <dbReference type="Proteomes" id="UP000268469"/>
    </source>
</evidence>